<name>A0A7W9W5T5_ARMRO</name>
<sequence length="190" mass="21507">MAEETIVVAGGCFWCVEAVYSQLKGILRAESGYCGGRVPDPTYEQVCTGETGHAEAVKITYDPKIITAEDILKIFFTIHNPTTLNQQGPDHGTQYRSAVFFKNPAEKALAQKVIAYFSTENKIWGRQRIVTSLEPLTIFYRAEEYHQNYFDKFSKASTFEKMKMNGGYCQYIIAPKVAKARKEFAAKFKN</sequence>
<comment type="similarity">
    <text evidence="1 5">Belongs to the MsrA Met sulfoxide reductase family.</text>
</comment>
<dbReference type="Pfam" id="PF01625">
    <property type="entry name" value="PMSR"/>
    <property type="match status" value="1"/>
</dbReference>
<dbReference type="Gene3D" id="3.30.1060.10">
    <property type="entry name" value="Peptide methionine sulphoxide reductase MsrA"/>
    <property type="match status" value="1"/>
</dbReference>
<evidence type="ECO:0000256" key="4">
    <source>
        <dbReference type="ARBA" id="ARBA00048782"/>
    </source>
</evidence>
<proteinExistence type="inferred from homology"/>
<dbReference type="InterPro" id="IPR002569">
    <property type="entry name" value="Met_Sox_Rdtase_MsrA_dom"/>
</dbReference>
<evidence type="ECO:0000256" key="5">
    <source>
        <dbReference type="HAMAP-Rule" id="MF_01401"/>
    </source>
</evidence>
<evidence type="ECO:0000256" key="2">
    <source>
        <dbReference type="ARBA" id="ARBA00023002"/>
    </source>
</evidence>
<evidence type="ECO:0000313" key="8">
    <source>
        <dbReference type="Proteomes" id="UP000520814"/>
    </source>
</evidence>
<keyword evidence="8" id="KW-1185">Reference proteome</keyword>
<organism evidence="7 8">
    <name type="scientific">Armatimonas rosea</name>
    <dbReference type="NCBI Taxonomy" id="685828"/>
    <lineage>
        <taxon>Bacteria</taxon>
        <taxon>Bacillati</taxon>
        <taxon>Armatimonadota</taxon>
        <taxon>Armatimonadia</taxon>
        <taxon>Armatimonadales</taxon>
        <taxon>Armatimonadaceae</taxon>
        <taxon>Armatimonas</taxon>
    </lineage>
</organism>
<evidence type="ECO:0000259" key="6">
    <source>
        <dbReference type="Pfam" id="PF01625"/>
    </source>
</evidence>
<dbReference type="RefSeq" id="WP_184192989.1">
    <property type="nucleotide sequence ID" value="NZ_JACHGW010000001.1"/>
</dbReference>
<dbReference type="EMBL" id="JACHGW010000001">
    <property type="protein sequence ID" value="MBB6049381.1"/>
    <property type="molecule type" value="Genomic_DNA"/>
</dbReference>
<keyword evidence="2 5" id="KW-0560">Oxidoreductase</keyword>
<comment type="catalytic activity">
    <reaction evidence="3 5">
        <text>L-methionyl-[protein] + [thioredoxin]-disulfide + H2O = L-methionyl-(S)-S-oxide-[protein] + [thioredoxin]-dithiol</text>
        <dbReference type="Rhea" id="RHEA:14217"/>
        <dbReference type="Rhea" id="RHEA-COMP:10698"/>
        <dbReference type="Rhea" id="RHEA-COMP:10700"/>
        <dbReference type="Rhea" id="RHEA-COMP:12313"/>
        <dbReference type="Rhea" id="RHEA-COMP:12315"/>
        <dbReference type="ChEBI" id="CHEBI:15377"/>
        <dbReference type="ChEBI" id="CHEBI:16044"/>
        <dbReference type="ChEBI" id="CHEBI:29950"/>
        <dbReference type="ChEBI" id="CHEBI:44120"/>
        <dbReference type="ChEBI" id="CHEBI:50058"/>
        <dbReference type="EC" id="1.8.4.11"/>
    </reaction>
</comment>
<comment type="catalytic activity">
    <reaction evidence="4 5">
        <text>[thioredoxin]-disulfide + L-methionine + H2O = L-methionine (S)-S-oxide + [thioredoxin]-dithiol</text>
        <dbReference type="Rhea" id="RHEA:19993"/>
        <dbReference type="Rhea" id="RHEA-COMP:10698"/>
        <dbReference type="Rhea" id="RHEA-COMP:10700"/>
        <dbReference type="ChEBI" id="CHEBI:15377"/>
        <dbReference type="ChEBI" id="CHEBI:29950"/>
        <dbReference type="ChEBI" id="CHEBI:50058"/>
        <dbReference type="ChEBI" id="CHEBI:57844"/>
        <dbReference type="ChEBI" id="CHEBI:58772"/>
        <dbReference type="EC" id="1.8.4.11"/>
    </reaction>
</comment>
<comment type="caution">
    <text evidence="7">The sequence shown here is derived from an EMBL/GenBank/DDBJ whole genome shotgun (WGS) entry which is preliminary data.</text>
</comment>
<dbReference type="Proteomes" id="UP000520814">
    <property type="component" value="Unassembled WGS sequence"/>
</dbReference>
<evidence type="ECO:0000313" key="7">
    <source>
        <dbReference type="EMBL" id="MBB6049381.1"/>
    </source>
</evidence>
<feature type="domain" description="Peptide methionine sulphoxide reductase MsrA" evidence="6">
    <location>
        <begin position="5"/>
        <end position="154"/>
    </location>
</feature>
<feature type="active site" evidence="5">
    <location>
        <position position="12"/>
    </location>
</feature>
<comment type="function">
    <text evidence="5">Has an important function as a repair enzyme for proteins that have been inactivated by oxidation. Catalyzes the reversible oxidation-reduction of methionine sulfoxide in proteins to methionine.</text>
</comment>
<dbReference type="EC" id="1.8.4.11" evidence="5"/>
<dbReference type="PANTHER" id="PTHR43774">
    <property type="entry name" value="PEPTIDE METHIONINE SULFOXIDE REDUCTASE"/>
    <property type="match status" value="1"/>
</dbReference>
<dbReference type="InterPro" id="IPR036509">
    <property type="entry name" value="Met_Sox_Rdtase_MsrA_sf"/>
</dbReference>
<dbReference type="HAMAP" id="MF_01401">
    <property type="entry name" value="MsrA"/>
    <property type="match status" value="1"/>
</dbReference>
<gene>
    <name evidence="5" type="primary">msrA</name>
    <name evidence="7" type="ORF">HNQ39_001143</name>
</gene>
<dbReference type="PANTHER" id="PTHR43774:SF1">
    <property type="entry name" value="PEPTIDE METHIONINE SULFOXIDE REDUCTASE MSRA 2"/>
    <property type="match status" value="1"/>
</dbReference>
<dbReference type="AlphaFoldDB" id="A0A7W9W5T5"/>
<evidence type="ECO:0000256" key="1">
    <source>
        <dbReference type="ARBA" id="ARBA00005591"/>
    </source>
</evidence>
<accession>A0A7W9W5T5</accession>
<dbReference type="NCBIfam" id="TIGR00401">
    <property type="entry name" value="msrA"/>
    <property type="match status" value="1"/>
</dbReference>
<protein>
    <recommendedName>
        <fullName evidence="5">Peptide methionine sulfoxide reductase MsrA</fullName>
        <shortName evidence="5">Protein-methionine-S-oxide reductase</shortName>
        <ecNumber evidence="5">1.8.4.11</ecNumber>
    </recommendedName>
    <alternativeName>
        <fullName evidence="5">Peptide-methionine (S)-S-oxide reductase</fullName>
        <shortName evidence="5">Peptide Met(O) reductase</shortName>
    </alternativeName>
</protein>
<reference evidence="7 8" key="1">
    <citation type="submission" date="2020-08" db="EMBL/GenBank/DDBJ databases">
        <title>Genomic Encyclopedia of Type Strains, Phase IV (KMG-IV): sequencing the most valuable type-strain genomes for metagenomic binning, comparative biology and taxonomic classification.</title>
        <authorList>
            <person name="Goeker M."/>
        </authorList>
    </citation>
    <scope>NUCLEOTIDE SEQUENCE [LARGE SCALE GENOMIC DNA]</scope>
    <source>
        <strain evidence="7 8">DSM 23562</strain>
    </source>
</reference>
<dbReference type="GO" id="GO:0008113">
    <property type="term" value="F:peptide-methionine (S)-S-oxide reductase activity"/>
    <property type="evidence" value="ECO:0007669"/>
    <property type="project" value="UniProtKB-UniRule"/>
</dbReference>
<evidence type="ECO:0000256" key="3">
    <source>
        <dbReference type="ARBA" id="ARBA00047806"/>
    </source>
</evidence>
<dbReference type="SUPFAM" id="SSF55068">
    <property type="entry name" value="Peptide methionine sulfoxide reductase"/>
    <property type="match status" value="1"/>
</dbReference>